<sequence>TCAIRSVIVTTKNCQTFSSPYSNLGYERHEVIGHPLWVFPNFSRLVSTNRVEVAHALTIIKKLCATHFISSANISDDFFNEEFCFSIGVCTASSRVFLIYRQVLGCPIHCGRAGEDDVLYRKLLHHL</sequence>
<keyword evidence="2" id="KW-1185">Reference proteome</keyword>
<evidence type="ECO:0000313" key="2">
    <source>
        <dbReference type="Proteomes" id="UP000271974"/>
    </source>
</evidence>
<reference evidence="1 2" key="1">
    <citation type="submission" date="2019-01" db="EMBL/GenBank/DDBJ databases">
        <title>A draft genome assembly of the solar-powered sea slug Elysia chlorotica.</title>
        <authorList>
            <person name="Cai H."/>
            <person name="Li Q."/>
            <person name="Fang X."/>
            <person name="Li J."/>
            <person name="Curtis N.E."/>
            <person name="Altenburger A."/>
            <person name="Shibata T."/>
            <person name="Feng M."/>
            <person name="Maeda T."/>
            <person name="Schwartz J.A."/>
            <person name="Shigenobu S."/>
            <person name="Lundholm N."/>
            <person name="Nishiyama T."/>
            <person name="Yang H."/>
            <person name="Hasebe M."/>
            <person name="Li S."/>
            <person name="Pierce S.K."/>
            <person name="Wang J."/>
        </authorList>
    </citation>
    <scope>NUCLEOTIDE SEQUENCE [LARGE SCALE GENOMIC DNA]</scope>
    <source>
        <strain evidence="1">EC2010</strain>
        <tissue evidence="1">Whole organism of an adult</tissue>
    </source>
</reference>
<organism evidence="1 2">
    <name type="scientific">Elysia chlorotica</name>
    <name type="common">Eastern emerald elysia</name>
    <name type="synonym">Sea slug</name>
    <dbReference type="NCBI Taxonomy" id="188477"/>
    <lineage>
        <taxon>Eukaryota</taxon>
        <taxon>Metazoa</taxon>
        <taxon>Spiralia</taxon>
        <taxon>Lophotrochozoa</taxon>
        <taxon>Mollusca</taxon>
        <taxon>Gastropoda</taxon>
        <taxon>Heterobranchia</taxon>
        <taxon>Euthyneura</taxon>
        <taxon>Panpulmonata</taxon>
        <taxon>Sacoglossa</taxon>
        <taxon>Placobranchoidea</taxon>
        <taxon>Plakobranchidae</taxon>
        <taxon>Elysia</taxon>
    </lineage>
</organism>
<name>A0A3S1B3H7_ELYCH</name>
<protein>
    <submittedName>
        <fullName evidence="1">Uncharacterized protein</fullName>
    </submittedName>
</protein>
<proteinExistence type="predicted"/>
<evidence type="ECO:0000313" key="1">
    <source>
        <dbReference type="EMBL" id="RUS74125.1"/>
    </source>
</evidence>
<dbReference type="Proteomes" id="UP000271974">
    <property type="component" value="Unassembled WGS sequence"/>
</dbReference>
<accession>A0A3S1B3H7</accession>
<feature type="non-terminal residue" evidence="1">
    <location>
        <position position="1"/>
    </location>
</feature>
<comment type="caution">
    <text evidence="1">The sequence shown here is derived from an EMBL/GenBank/DDBJ whole genome shotgun (WGS) entry which is preliminary data.</text>
</comment>
<dbReference type="AlphaFoldDB" id="A0A3S1B3H7"/>
<dbReference type="EMBL" id="RQTK01000863">
    <property type="protein sequence ID" value="RUS74125.1"/>
    <property type="molecule type" value="Genomic_DNA"/>
</dbReference>
<feature type="non-terminal residue" evidence="1">
    <location>
        <position position="127"/>
    </location>
</feature>
<gene>
    <name evidence="1" type="ORF">EGW08_018105</name>
</gene>